<gene>
    <name evidence="1" type="ORF">ERS007657_01079</name>
    <name evidence="2" type="ORF">ERS007661_04321</name>
</gene>
<reference evidence="3 4" key="1">
    <citation type="submission" date="2015-03" db="EMBL/GenBank/DDBJ databases">
        <authorList>
            <consortium name="Pathogen Informatics"/>
        </authorList>
    </citation>
    <scope>NUCLEOTIDE SEQUENCE [LARGE SCALE GENOMIC DNA]</scope>
    <source>
        <strain evidence="1 4">C09601061</strain>
        <strain evidence="2 3">D00501624</strain>
    </source>
</reference>
<dbReference type="Proteomes" id="UP000046680">
    <property type="component" value="Unassembled WGS sequence"/>
</dbReference>
<evidence type="ECO:0000313" key="3">
    <source>
        <dbReference type="Proteomes" id="UP000039217"/>
    </source>
</evidence>
<evidence type="ECO:0000313" key="2">
    <source>
        <dbReference type="EMBL" id="CNW86310.1"/>
    </source>
</evidence>
<dbReference type="EMBL" id="CQQC01002464">
    <property type="protein sequence ID" value="CNW86310.1"/>
    <property type="molecule type" value="Genomic_DNA"/>
</dbReference>
<accession>A0A654TY70</accession>
<dbReference type="EMBL" id="CGCX01000300">
    <property type="protein sequence ID" value="CFR72166.1"/>
    <property type="molecule type" value="Genomic_DNA"/>
</dbReference>
<organism evidence="1 4">
    <name type="scientific">Mycobacterium tuberculosis</name>
    <dbReference type="NCBI Taxonomy" id="1773"/>
    <lineage>
        <taxon>Bacteria</taxon>
        <taxon>Bacillati</taxon>
        <taxon>Actinomycetota</taxon>
        <taxon>Actinomycetes</taxon>
        <taxon>Mycobacteriales</taxon>
        <taxon>Mycobacteriaceae</taxon>
        <taxon>Mycobacterium</taxon>
        <taxon>Mycobacterium tuberculosis complex</taxon>
    </lineage>
</organism>
<proteinExistence type="predicted"/>
<evidence type="ECO:0000313" key="1">
    <source>
        <dbReference type="EMBL" id="CFR72166.1"/>
    </source>
</evidence>
<name>A0A654TY70_MYCTX</name>
<dbReference type="AlphaFoldDB" id="A0A654TY70"/>
<protein>
    <submittedName>
        <fullName evidence="1">Uncharacterized protein</fullName>
    </submittedName>
</protein>
<evidence type="ECO:0000313" key="4">
    <source>
        <dbReference type="Proteomes" id="UP000046680"/>
    </source>
</evidence>
<sequence length="41" mass="4718">MIRVLFIEFLKEISISLVKFAVRDVTKVVLFTQIQQSNCGC</sequence>
<dbReference type="Proteomes" id="UP000039217">
    <property type="component" value="Unassembled WGS sequence"/>
</dbReference>